<organism evidence="3 4">
    <name type="scientific">Inquilinus limosus</name>
    <dbReference type="NCBI Taxonomy" id="171674"/>
    <lineage>
        <taxon>Bacteria</taxon>
        <taxon>Pseudomonadati</taxon>
        <taxon>Pseudomonadota</taxon>
        <taxon>Alphaproteobacteria</taxon>
        <taxon>Rhodospirillales</taxon>
        <taxon>Rhodospirillaceae</taxon>
        <taxon>Inquilinus</taxon>
    </lineage>
</organism>
<name>A0A211ZH96_9PROT</name>
<dbReference type="PANTHER" id="PTHR46268:SF15">
    <property type="entry name" value="UNIVERSAL STRESS PROTEIN HP_0031"/>
    <property type="match status" value="1"/>
</dbReference>
<comment type="caution">
    <text evidence="3">The sequence shown here is derived from an EMBL/GenBank/DDBJ whole genome shotgun (WGS) entry which is preliminary data.</text>
</comment>
<dbReference type="PRINTS" id="PR01438">
    <property type="entry name" value="UNVRSLSTRESS"/>
</dbReference>
<protein>
    <recommendedName>
        <fullName evidence="2">UspA domain-containing protein</fullName>
    </recommendedName>
</protein>
<sequence length="286" mass="29989">MTQKLENPGGSMTIQHLLVPLTGHAGDAAALDAALRVAQRFDASVEVLSLRPDPQRVLAYTGAEMAVATSMLLEGAEKASNEVAARNRAVYEAAKAETGAGPEVEFREDTGSETAAVARRGAVADLIVTPGPGQDPNASRAVLEAALFETGRGVLIVPGPVAEDFADRILVAWDGGKEASRSVAAALPFLEAATAVSVYTRDEGEDRCTAAELVRYLSRHGAPANRIADADPKQGVDAAILAAAQQANAGLIVMGGYSHSRFREMILGGVTEHMLFHADRPVLMEH</sequence>
<dbReference type="InterPro" id="IPR006015">
    <property type="entry name" value="Universal_stress_UspA"/>
</dbReference>
<evidence type="ECO:0000256" key="1">
    <source>
        <dbReference type="ARBA" id="ARBA00008791"/>
    </source>
</evidence>
<evidence type="ECO:0000313" key="3">
    <source>
        <dbReference type="EMBL" id="OWJ64651.1"/>
    </source>
</evidence>
<dbReference type="Pfam" id="PF00582">
    <property type="entry name" value="Usp"/>
    <property type="match status" value="2"/>
</dbReference>
<feature type="domain" description="UspA" evidence="2">
    <location>
        <begin position="236"/>
        <end position="284"/>
    </location>
</feature>
<reference evidence="4" key="1">
    <citation type="submission" date="2017-05" db="EMBL/GenBank/DDBJ databases">
        <authorList>
            <person name="Macchi M."/>
            <person name="Festa S."/>
            <person name="Coppotelli B.M."/>
            <person name="Morelli I.S."/>
        </authorList>
    </citation>
    <scope>NUCLEOTIDE SEQUENCE [LARGE SCALE GENOMIC DNA]</scope>
    <source>
        <strain evidence="4">I</strain>
    </source>
</reference>
<evidence type="ECO:0000259" key="2">
    <source>
        <dbReference type="Pfam" id="PF00582"/>
    </source>
</evidence>
<dbReference type="Proteomes" id="UP000196655">
    <property type="component" value="Unassembled WGS sequence"/>
</dbReference>
<feature type="domain" description="UspA" evidence="2">
    <location>
        <begin position="14"/>
        <end position="133"/>
    </location>
</feature>
<dbReference type="CDD" id="cd00293">
    <property type="entry name" value="USP-like"/>
    <property type="match status" value="1"/>
</dbReference>
<dbReference type="EMBL" id="NHON01000052">
    <property type="protein sequence ID" value="OWJ64651.1"/>
    <property type="molecule type" value="Genomic_DNA"/>
</dbReference>
<dbReference type="Gene3D" id="3.40.50.12370">
    <property type="match status" value="1"/>
</dbReference>
<accession>A0A211ZH96</accession>
<dbReference type="OrthoDB" id="9804721at2"/>
<evidence type="ECO:0000313" key="4">
    <source>
        <dbReference type="Proteomes" id="UP000196655"/>
    </source>
</evidence>
<dbReference type="InterPro" id="IPR006016">
    <property type="entry name" value="UspA"/>
</dbReference>
<gene>
    <name evidence="3" type="ORF">BWR60_23385</name>
</gene>
<dbReference type="SUPFAM" id="SSF52402">
    <property type="entry name" value="Adenine nucleotide alpha hydrolases-like"/>
    <property type="match status" value="2"/>
</dbReference>
<keyword evidence="4" id="KW-1185">Reference proteome</keyword>
<dbReference type="STRING" id="1122125.GCA_000423185_06825"/>
<proteinExistence type="inferred from homology"/>
<dbReference type="PANTHER" id="PTHR46268">
    <property type="entry name" value="STRESS RESPONSE PROTEIN NHAX"/>
    <property type="match status" value="1"/>
</dbReference>
<dbReference type="AlphaFoldDB" id="A0A211ZH96"/>
<comment type="similarity">
    <text evidence="1">Belongs to the universal stress protein A family.</text>
</comment>